<evidence type="ECO:0000313" key="3">
    <source>
        <dbReference type="EMBL" id="QUX31673.1"/>
    </source>
</evidence>
<reference evidence="4" key="1">
    <citation type="submission" date="2021-05" db="EMBL/GenBank/DDBJ databases">
        <title>Direct Submission.</title>
        <authorList>
            <person name="Li K."/>
            <person name="Gao J."/>
        </authorList>
    </citation>
    <scope>NUCLEOTIDE SEQUENCE [LARGE SCALE GENOMIC DNA]</scope>
    <source>
        <strain evidence="4">HDS12</strain>
    </source>
</reference>
<evidence type="ECO:0000259" key="2">
    <source>
        <dbReference type="SMART" id="SM00858"/>
    </source>
</evidence>
<dbReference type="Gene3D" id="3.90.1210.10">
    <property type="entry name" value="Antifreeze-like/N-acetylneuraminic acid synthase C-terminal domain"/>
    <property type="match status" value="1"/>
</dbReference>
<proteinExistence type="predicted"/>
<protein>
    <submittedName>
        <fullName evidence="3">SAF domain-containing protein</fullName>
    </submittedName>
</protein>
<feature type="signal peptide" evidence="1">
    <location>
        <begin position="1"/>
        <end position="17"/>
    </location>
</feature>
<name>A0ABX8CGD0_9ACTN</name>
<dbReference type="CDD" id="cd11614">
    <property type="entry name" value="SAF_CpaB_FlgA_like"/>
    <property type="match status" value="1"/>
</dbReference>
<organism evidence="3 4">
    <name type="scientific">Nocardiopsis akebiae</name>
    <dbReference type="NCBI Taxonomy" id="2831968"/>
    <lineage>
        <taxon>Bacteria</taxon>
        <taxon>Bacillati</taxon>
        <taxon>Actinomycetota</taxon>
        <taxon>Actinomycetes</taxon>
        <taxon>Streptosporangiales</taxon>
        <taxon>Nocardiopsidaceae</taxon>
        <taxon>Nocardiopsis</taxon>
    </lineage>
</organism>
<evidence type="ECO:0000256" key="1">
    <source>
        <dbReference type="SAM" id="SignalP"/>
    </source>
</evidence>
<keyword evidence="1" id="KW-0732">Signal</keyword>
<gene>
    <name evidence="3" type="ORF">KGD83_09060</name>
</gene>
<dbReference type="Pfam" id="PF08666">
    <property type="entry name" value="SAF"/>
    <property type="match status" value="1"/>
</dbReference>
<accession>A0ABX8CGD0</accession>
<dbReference type="EMBL" id="CP074132">
    <property type="protein sequence ID" value="QUX31673.1"/>
    <property type="molecule type" value="Genomic_DNA"/>
</dbReference>
<evidence type="ECO:0000313" key="4">
    <source>
        <dbReference type="Proteomes" id="UP000678016"/>
    </source>
</evidence>
<feature type="chain" id="PRO_5045659384" evidence="1">
    <location>
        <begin position="18"/>
        <end position="183"/>
    </location>
</feature>
<dbReference type="Proteomes" id="UP000678016">
    <property type="component" value="Chromosome"/>
</dbReference>
<sequence>MVAVALMVAGASAVVVALSQVDQRSPVLVAAGDLPAGHVVTAADVRVVELAGAESLPTASDVEQVVGTTLTLAVTEGALLSDAVLGADGEQLASGQATASVQLASGRVPSSVRTGSQVTVVLTGESSDTASFPAQVQSLTPLTEEVGGEVHVDLVVDGTYAAQLARAAAEDEVSLVQTPPGGD</sequence>
<keyword evidence="4" id="KW-1185">Reference proteome</keyword>
<feature type="domain" description="SAF" evidence="2">
    <location>
        <begin position="25"/>
        <end position="86"/>
    </location>
</feature>
<dbReference type="SMART" id="SM00858">
    <property type="entry name" value="SAF"/>
    <property type="match status" value="1"/>
</dbReference>
<dbReference type="InterPro" id="IPR013974">
    <property type="entry name" value="SAF"/>
</dbReference>